<gene>
    <name evidence="2" type="ORF">CHGG_02615</name>
</gene>
<dbReference type="Proteomes" id="UP000001056">
    <property type="component" value="Unassembled WGS sequence"/>
</dbReference>
<sequence length="104" mass="11432">MAPTGFLPRSQTSLTGLVAAGSCGKKETSEPETCRGHRYSDTISPPYRDMAAPQSVRAGMACVPAMLRYPISRRDPRREATSWLRDGFFSRRSEISGPPTVDIQ</sequence>
<reference evidence="3" key="1">
    <citation type="journal article" date="2015" name="Genome Announc.">
        <title>Draft genome sequence of the cellulolytic fungus Chaetomium globosum.</title>
        <authorList>
            <person name="Cuomo C.A."/>
            <person name="Untereiner W.A."/>
            <person name="Ma L.-J."/>
            <person name="Grabherr M."/>
            <person name="Birren B.W."/>
        </authorList>
    </citation>
    <scope>NUCLEOTIDE SEQUENCE [LARGE SCALE GENOMIC DNA]</scope>
    <source>
        <strain evidence="3">ATCC 6205 / CBS 148.51 / DSM 1962 / NBRC 6347 / NRRL 1970</strain>
    </source>
</reference>
<dbReference type="GeneID" id="4389289"/>
<dbReference type="VEuPathDB" id="FungiDB:CHGG_02615"/>
<organism evidence="2 3">
    <name type="scientific">Chaetomium globosum (strain ATCC 6205 / CBS 148.51 / DSM 1962 / NBRC 6347 / NRRL 1970)</name>
    <name type="common">Soil fungus</name>
    <dbReference type="NCBI Taxonomy" id="306901"/>
    <lineage>
        <taxon>Eukaryota</taxon>
        <taxon>Fungi</taxon>
        <taxon>Dikarya</taxon>
        <taxon>Ascomycota</taxon>
        <taxon>Pezizomycotina</taxon>
        <taxon>Sordariomycetes</taxon>
        <taxon>Sordariomycetidae</taxon>
        <taxon>Sordariales</taxon>
        <taxon>Chaetomiaceae</taxon>
        <taxon>Chaetomium</taxon>
    </lineage>
</organism>
<proteinExistence type="predicted"/>
<dbReference type="RefSeq" id="XP_001229131.1">
    <property type="nucleotide sequence ID" value="XM_001229130.1"/>
</dbReference>
<keyword evidence="3" id="KW-1185">Reference proteome</keyword>
<dbReference type="InParanoid" id="Q2HAY9"/>
<name>Q2HAY9_CHAGB</name>
<accession>Q2HAY9</accession>
<dbReference type="EMBL" id="CH408030">
    <property type="protein sequence ID" value="EAQ90680.1"/>
    <property type="molecule type" value="Genomic_DNA"/>
</dbReference>
<feature type="compositionally biased region" description="Basic and acidic residues" evidence="1">
    <location>
        <begin position="24"/>
        <end position="40"/>
    </location>
</feature>
<dbReference type="AlphaFoldDB" id="Q2HAY9"/>
<protein>
    <submittedName>
        <fullName evidence="2">Uncharacterized protein</fullName>
    </submittedName>
</protein>
<feature type="region of interest" description="Disordered" evidence="1">
    <location>
        <begin position="22"/>
        <end position="48"/>
    </location>
</feature>
<evidence type="ECO:0000313" key="2">
    <source>
        <dbReference type="EMBL" id="EAQ90680.1"/>
    </source>
</evidence>
<evidence type="ECO:0000313" key="3">
    <source>
        <dbReference type="Proteomes" id="UP000001056"/>
    </source>
</evidence>
<dbReference type="HOGENOM" id="CLU_2249818_0_0_1"/>
<evidence type="ECO:0000256" key="1">
    <source>
        <dbReference type="SAM" id="MobiDB-lite"/>
    </source>
</evidence>